<reference evidence="6 7" key="1">
    <citation type="submission" date="2019-07" db="EMBL/GenBank/DDBJ databases">
        <authorList>
            <person name="Brisse S."/>
            <person name="Rodrigues C."/>
            <person name="Thorpe H."/>
        </authorList>
    </citation>
    <scope>NUCLEOTIDE SEQUENCE [LARGE SCALE GENOMIC DNA]</scope>
    <source>
        <strain evidence="6">SB6422</strain>
    </source>
</reference>
<feature type="domain" description="HTH lysR-type" evidence="5">
    <location>
        <begin position="4"/>
        <end position="61"/>
    </location>
</feature>
<evidence type="ECO:0000313" key="7">
    <source>
        <dbReference type="Proteomes" id="UP000317374"/>
    </source>
</evidence>
<dbReference type="GO" id="GO:0003677">
    <property type="term" value="F:DNA binding"/>
    <property type="evidence" value="ECO:0007669"/>
    <property type="project" value="UniProtKB-KW"/>
</dbReference>
<dbReference type="PROSITE" id="PS50931">
    <property type="entry name" value="HTH_LYSR"/>
    <property type="match status" value="1"/>
</dbReference>
<dbReference type="GO" id="GO:0003700">
    <property type="term" value="F:DNA-binding transcription factor activity"/>
    <property type="evidence" value="ECO:0007669"/>
    <property type="project" value="InterPro"/>
</dbReference>
<dbReference type="SUPFAM" id="SSF46785">
    <property type="entry name" value="Winged helix' DNA-binding domain"/>
    <property type="match status" value="1"/>
</dbReference>
<dbReference type="InterPro" id="IPR000847">
    <property type="entry name" value="LysR_HTH_N"/>
</dbReference>
<evidence type="ECO:0000256" key="2">
    <source>
        <dbReference type="ARBA" id="ARBA00023015"/>
    </source>
</evidence>
<keyword evidence="4" id="KW-0804">Transcription</keyword>
<evidence type="ECO:0000313" key="6">
    <source>
        <dbReference type="EMBL" id="VUS71317.1"/>
    </source>
</evidence>
<name>A0A564KPX0_9ENTR</name>
<evidence type="ECO:0000256" key="3">
    <source>
        <dbReference type="ARBA" id="ARBA00023125"/>
    </source>
</evidence>
<dbReference type="Gene3D" id="1.10.10.10">
    <property type="entry name" value="Winged helix-like DNA-binding domain superfamily/Winged helix DNA-binding domain"/>
    <property type="match status" value="1"/>
</dbReference>
<dbReference type="OrthoDB" id="9067838at2"/>
<gene>
    <name evidence="6" type="primary">benM_2</name>
    <name evidence="6" type="ORF">SB6422_01859</name>
</gene>
<comment type="similarity">
    <text evidence="1">Belongs to the LysR transcriptional regulatory family.</text>
</comment>
<dbReference type="EMBL" id="CABGGW010000023">
    <property type="protein sequence ID" value="VUS71317.1"/>
    <property type="molecule type" value="Genomic_DNA"/>
</dbReference>
<protein>
    <submittedName>
        <fullName evidence="6">HTH-type transcriptional regulator BenM</fullName>
    </submittedName>
</protein>
<sequence length="295" mass="32661">MSGMDIRLIRAFVTVAEQGSYHKAAMALHLTQPALSKQIQALEQQVGGALFQRGRHGAILTEPGQQLFSKAQDLVKQHHHFLSYTREIQKKNSDSLLIGFGISSFNTVPAWINIFQNMHTGIELSVSHIPSSVQCKLLMDGSLHVGFVRLPMTEPLSSIFIKHEKLILAVPSAKTWQQKSERDILMSNTILQINPDQSPCQAEQTRQYLLQSDITAEPASVTDDIHTLLALIAGGNGVALLPESVRNFLPAGVSLHNLEGNQAGWDIGLVWNSQISNHLRDQFIETVKNNIKSNH</sequence>
<dbReference type="PANTHER" id="PTHR30346">
    <property type="entry name" value="TRANSCRIPTIONAL DUAL REGULATOR HCAR-RELATED"/>
    <property type="match status" value="1"/>
</dbReference>
<dbReference type="Pfam" id="PF03466">
    <property type="entry name" value="LysR_substrate"/>
    <property type="match status" value="1"/>
</dbReference>
<keyword evidence="3" id="KW-0238">DNA-binding</keyword>
<dbReference type="FunFam" id="1.10.10.10:FF:000001">
    <property type="entry name" value="LysR family transcriptional regulator"/>
    <property type="match status" value="1"/>
</dbReference>
<dbReference type="SUPFAM" id="SSF53850">
    <property type="entry name" value="Periplasmic binding protein-like II"/>
    <property type="match status" value="1"/>
</dbReference>
<dbReference type="InterPro" id="IPR005119">
    <property type="entry name" value="LysR_subst-bd"/>
</dbReference>
<dbReference type="PANTHER" id="PTHR30346:SF17">
    <property type="entry name" value="LYSR FAMILY TRANSCRIPTIONAL REGULATOR"/>
    <property type="match status" value="1"/>
</dbReference>
<dbReference type="Proteomes" id="UP000317374">
    <property type="component" value="Unassembled WGS sequence"/>
</dbReference>
<dbReference type="Pfam" id="PF00126">
    <property type="entry name" value="HTH_1"/>
    <property type="match status" value="1"/>
</dbReference>
<dbReference type="GO" id="GO:0032993">
    <property type="term" value="C:protein-DNA complex"/>
    <property type="evidence" value="ECO:0007669"/>
    <property type="project" value="TreeGrafter"/>
</dbReference>
<evidence type="ECO:0000256" key="4">
    <source>
        <dbReference type="ARBA" id="ARBA00023163"/>
    </source>
</evidence>
<proteinExistence type="inferred from homology"/>
<organism evidence="6 7">
    <name type="scientific">Klebsiella huaxiensis</name>
    <dbReference type="NCBI Taxonomy" id="2153354"/>
    <lineage>
        <taxon>Bacteria</taxon>
        <taxon>Pseudomonadati</taxon>
        <taxon>Pseudomonadota</taxon>
        <taxon>Gammaproteobacteria</taxon>
        <taxon>Enterobacterales</taxon>
        <taxon>Enterobacteriaceae</taxon>
        <taxon>Klebsiella/Raoultella group</taxon>
        <taxon>Klebsiella</taxon>
    </lineage>
</organism>
<dbReference type="AlphaFoldDB" id="A0A564KPX0"/>
<dbReference type="InterPro" id="IPR036388">
    <property type="entry name" value="WH-like_DNA-bd_sf"/>
</dbReference>
<keyword evidence="2" id="KW-0805">Transcription regulation</keyword>
<evidence type="ECO:0000256" key="1">
    <source>
        <dbReference type="ARBA" id="ARBA00009437"/>
    </source>
</evidence>
<accession>A0A564KPX0</accession>
<dbReference type="Gene3D" id="3.40.190.10">
    <property type="entry name" value="Periplasmic binding protein-like II"/>
    <property type="match status" value="2"/>
</dbReference>
<dbReference type="RefSeq" id="WP_142513494.1">
    <property type="nucleotide sequence ID" value="NZ_CABGGW010000023.1"/>
</dbReference>
<evidence type="ECO:0000259" key="5">
    <source>
        <dbReference type="PROSITE" id="PS50931"/>
    </source>
</evidence>
<dbReference type="InterPro" id="IPR036390">
    <property type="entry name" value="WH_DNA-bd_sf"/>
</dbReference>
<dbReference type="PRINTS" id="PR00039">
    <property type="entry name" value="HTHLYSR"/>
</dbReference>
<dbReference type="CDD" id="cd08414">
    <property type="entry name" value="PBP2_LTTR_aromatics_like"/>
    <property type="match status" value="1"/>
</dbReference>